<feature type="coiled-coil region" evidence="1">
    <location>
        <begin position="362"/>
        <end position="426"/>
    </location>
</feature>
<organism evidence="3 4">
    <name type="scientific">Ophiobolus disseminans</name>
    <dbReference type="NCBI Taxonomy" id="1469910"/>
    <lineage>
        <taxon>Eukaryota</taxon>
        <taxon>Fungi</taxon>
        <taxon>Dikarya</taxon>
        <taxon>Ascomycota</taxon>
        <taxon>Pezizomycotina</taxon>
        <taxon>Dothideomycetes</taxon>
        <taxon>Pleosporomycetidae</taxon>
        <taxon>Pleosporales</taxon>
        <taxon>Pleosporineae</taxon>
        <taxon>Phaeosphaeriaceae</taxon>
        <taxon>Ophiobolus</taxon>
    </lineage>
</organism>
<feature type="region of interest" description="Disordered" evidence="2">
    <location>
        <begin position="15"/>
        <end position="90"/>
    </location>
</feature>
<feature type="coiled-coil region" evidence="1">
    <location>
        <begin position="200"/>
        <end position="258"/>
    </location>
</feature>
<dbReference type="Proteomes" id="UP000799424">
    <property type="component" value="Unassembled WGS sequence"/>
</dbReference>
<keyword evidence="4" id="KW-1185">Reference proteome</keyword>
<dbReference type="AlphaFoldDB" id="A0A6A7A3D2"/>
<evidence type="ECO:0000313" key="3">
    <source>
        <dbReference type="EMBL" id="KAF2827324.1"/>
    </source>
</evidence>
<keyword evidence="1" id="KW-0175">Coiled coil</keyword>
<dbReference type="OrthoDB" id="5430054at2759"/>
<evidence type="ECO:0000313" key="4">
    <source>
        <dbReference type="Proteomes" id="UP000799424"/>
    </source>
</evidence>
<evidence type="ECO:0000256" key="2">
    <source>
        <dbReference type="SAM" id="MobiDB-lite"/>
    </source>
</evidence>
<name>A0A6A7A3D2_9PLEO</name>
<dbReference type="EMBL" id="MU006224">
    <property type="protein sequence ID" value="KAF2827324.1"/>
    <property type="molecule type" value="Genomic_DNA"/>
</dbReference>
<gene>
    <name evidence="3" type="ORF">CC86DRAFT_439794</name>
</gene>
<sequence length="691" mass="79701">MERADTAHAQIRAYREMRRKANGGAQSDDANSKVRRPRKIEILKNKKANPVGTNNEERVSEAGYTVQVRSRRPSYSDLEAAPSNEVPERPHVPLVDSIRESYAASAHESMTSEACQIELLRVRNLILEAGYDFPDLRGRSGETTKDAVARLLEQYRHLKNSACSLGELKNCEKAVYNKERNLSQAAIEIRTMVAKHDNDSRRYEGIIKDLEHQMQKSAEEVSRLQKAQHVAVSGEAMNADLRKQTDALNQTITSLKAQNVQLVSTHNIRLKKETDRFDEEQLELKQSYEKQLSDLKGEMLTKSKKEEHLCTEAMESLQRRMVRVFDQRMMDRDQDANKQLQAREEEYAKAVRLESMKFEKKVTDLESHLRQQQAQLNEAKKTHEERQADEQYRFERELHRQKELLREQYESEQQRLRSTVEDLKGALVAKEHSKGLPDSEITSRFSKLAQEIRDFARVEWIPDREAEWLTPQLQQLKPRNTRKLKLAIVQNSVWIGLCEHVFRSPFKMFAEEDGWKESDQPWVDIYAMKTPPSNWPKIPRDTEKLRHETAKQLQIAIDPSVVIASNGRGVQLRMNYEKIVACTANAIAQPIEKVAVLKGNHYEALQNIVRITVKLWLECCSQRYRLMVLLEDGIVDALASPQCSPPSVKLVFKPQLRKFGNAQGERMELEDSIVGWRSAVDVYPPQRVVSA</sequence>
<accession>A0A6A7A3D2</accession>
<reference evidence="3" key="1">
    <citation type="journal article" date="2020" name="Stud. Mycol.">
        <title>101 Dothideomycetes genomes: a test case for predicting lifestyles and emergence of pathogens.</title>
        <authorList>
            <person name="Haridas S."/>
            <person name="Albert R."/>
            <person name="Binder M."/>
            <person name="Bloem J."/>
            <person name="Labutti K."/>
            <person name="Salamov A."/>
            <person name="Andreopoulos B."/>
            <person name="Baker S."/>
            <person name="Barry K."/>
            <person name="Bills G."/>
            <person name="Bluhm B."/>
            <person name="Cannon C."/>
            <person name="Castanera R."/>
            <person name="Culley D."/>
            <person name="Daum C."/>
            <person name="Ezra D."/>
            <person name="Gonzalez J."/>
            <person name="Henrissat B."/>
            <person name="Kuo A."/>
            <person name="Liang C."/>
            <person name="Lipzen A."/>
            <person name="Lutzoni F."/>
            <person name="Magnuson J."/>
            <person name="Mondo S."/>
            <person name="Nolan M."/>
            <person name="Ohm R."/>
            <person name="Pangilinan J."/>
            <person name="Park H.-J."/>
            <person name="Ramirez L."/>
            <person name="Alfaro M."/>
            <person name="Sun H."/>
            <person name="Tritt A."/>
            <person name="Yoshinaga Y."/>
            <person name="Zwiers L.-H."/>
            <person name="Turgeon B."/>
            <person name="Goodwin S."/>
            <person name="Spatafora J."/>
            <person name="Crous P."/>
            <person name="Grigoriev I."/>
        </authorList>
    </citation>
    <scope>NUCLEOTIDE SEQUENCE</scope>
    <source>
        <strain evidence="3">CBS 113818</strain>
    </source>
</reference>
<protein>
    <submittedName>
        <fullName evidence="3">Uncharacterized protein</fullName>
    </submittedName>
</protein>
<evidence type="ECO:0000256" key="1">
    <source>
        <dbReference type="SAM" id="Coils"/>
    </source>
</evidence>
<proteinExistence type="predicted"/>